<sequence length="120" mass="13065">MGTWDLNGTRHHVLICNGGSCMRKQAEEVTRAIRGEIAAFGADPWIHTTRTRCNGRCEDGCVVIVYPDGVWYRGVTPDSGRQIVMDDLVGGKPPSCGVSYRYGREGLISVSDAPKGVPKK</sequence>
<dbReference type="InterPro" id="IPR036249">
    <property type="entry name" value="Thioredoxin-like_sf"/>
</dbReference>
<comment type="caution">
    <text evidence="1">The sequence shown here is derived from an EMBL/GenBank/DDBJ whole genome shotgun (WGS) entry which is preliminary data.</text>
</comment>
<dbReference type="OrthoDB" id="9761899at2"/>
<dbReference type="EMBL" id="NOWF01000002">
    <property type="protein sequence ID" value="OYD08814.1"/>
    <property type="molecule type" value="Genomic_DNA"/>
</dbReference>
<evidence type="ECO:0000313" key="1">
    <source>
        <dbReference type="EMBL" id="OYD08814.1"/>
    </source>
</evidence>
<evidence type="ECO:0000313" key="2">
    <source>
        <dbReference type="Proteomes" id="UP000215459"/>
    </source>
</evidence>
<dbReference type="CDD" id="cd02980">
    <property type="entry name" value="TRX_Fd_family"/>
    <property type="match status" value="1"/>
</dbReference>
<dbReference type="Proteomes" id="UP000215459">
    <property type="component" value="Unassembled WGS sequence"/>
</dbReference>
<dbReference type="Pfam" id="PF01257">
    <property type="entry name" value="2Fe-2S_thioredx"/>
    <property type="match status" value="1"/>
</dbReference>
<protein>
    <submittedName>
        <fullName evidence="1">Cobalamin biosynthesis protein CobW</fullName>
    </submittedName>
</protein>
<dbReference type="SUPFAM" id="SSF52833">
    <property type="entry name" value="Thioredoxin-like"/>
    <property type="match status" value="1"/>
</dbReference>
<dbReference type="RefSeq" id="WP_094263162.1">
    <property type="nucleotide sequence ID" value="NZ_NOWF01000002.1"/>
</dbReference>
<dbReference type="AlphaFoldDB" id="A0A235B949"/>
<name>A0A235B949_9BACL</name>
<accession>A0A235B949</accession>
<gene>
    <name evidence="1" type="ORF">CHM34_03190</name>
</gene>
<keyword evidence="2" id="KW-1185">Reference proteome</keyword>
<dbReference type="Gene3D" id="3.40.30.10">
    <property type="entry name" value="Glutaredoxin"/>
    <property type="match status" value="1"/>
</dbReference>
<reference evidence="1 2" key="1">
    <citation type="submission" date="2017-07" db="EMBL/GenBank/DDBJ databases">
        <title>The genome sequence of Paludifilum halophilum highlights mechanisms for microbial adaptation to high salt environemnts.</title>
        <authorList>
            <person name="Belbahri L."/>
        </authorList>
    </citation>
    <scope>NUCLEOTIDE SEQUENCE [LARGE SCALE GENOMIC DNA]</scope>
    <source>
        <strain evidence="1 2">DSM 102817</strain>
    </source>
</reference>
<proteinExistence type="predicted"/>
<organism evidence="1 2">
    <name type="scientific">Paludifilum halophilum</name>
    <dbReference type="NCBI Taxonomy" id="1642702"/>
    <lineage>
        <taxon>Bacteria</taxon>
        <taxon>Bacillati</taxon>
        <taxon>Bacillota</taxon>
        <taxon>Bacilli</taxon>
        <taxon>Bacillales</taxon>
        <taxon>Thermoactinomycetaceae</taxon>
        <taxon>Paludifilum</taxon>
    </lineage>
</organism>